<dbReference type="CDD" id="cd03377">
    <property type="entry name" value="TPP_PFOR_PNO"/>
    <property type="match status" value="1"/>
</dbReference>
<keyword evidence="8" id="KW-0411">Iron-sulfur</keyword>
<dbReference type="RefSeq" id="WP_406769280.1">
    <property type="nucleotide sequence ID" value="NZ_JBJHZZ010000003.1"/>
</dbReference>
<evidence type="ECO:0000256" key="9">
    <source>
        <dbReference type="PIRNR" id="PIRNR000159"/>
    </source>
</evidence>
<evidence type="ECO:0000256" key="1">
    <source>
        <dbReference type="ARBA" id="ARBA00009032"/>
    </source>
</evidence>
<dbReference type="SMART" id="SM00890">
    <property type="entry name" value="EKR"/>
    <property type="match status" value="1"/>
</dbReference>
<keyword evidence="5 9" id="KW-0249">Electron transport</keyword>
<keyword evidence="2 9" id="KW-0813">Transport</keyword>
<evidence type="ECO:0000256" key="6">
    <source>
        <dbReference type="ARBA" id="ARBA00023002"/>
    </source>
</evidence>
<feature type="domain" description="4Fe-4S ferredoxin-type" evidence="10">
    <location>
        <begin position="679"/>
        <end position="708"/>
    </location>
</feature>
<evidence type="ECO:0000256" key="7">
    <source>
        <dbReference type="ARBA" id="ARBA00023004"/>
    </source>
</evidence>
<dbReference type="InterPro" id="IPR011895">
    <property type="entry name" value="Pyrv_flavodox_OxRed"/>
</dbReference>
<dbReference type="Gene3D" id="3.40.920.10">
    <property type="entry name" value="Pyruvate-ferredoxin oxidoreductase, PFOR, domain III"/>
    <property type="match status" value="1"/>
</dbReference>
<accession>A0ABW8T3Z0</accession>
<dbReference type="SUPFAM" id="SSF52922">
    <property type="entry name" value="TK C-terminal domain-like"/>
    <property type="match status" value="1"/>
</dbReference>
<comment type="catalytic activity">
    <reaction evidence="9">
        <text>2 oxidized [2Fe-2S]-[ferredoxin] + pyruvate + CoA = 2 reduced [2Fe-2S]-[ferredoxin] + acetyl-CoA + CO2 + H(+)</text>
        <dbReference type="Rhea" id="RHEA:12765"/>
        <dbReference type="Rhea" id="RHEA-COMP:10000"/>
        <dbReference type="Rhea" id="RHEA-COMP:10001"/>
        <dbReference type="ChEBI" id="CHEBI:15361"/>
        <dbReference type="ChEBI" id="CHEBI:15378"/>
        <dbReference type="ChEBI" id="CHEBI:16526"/>
        <dbReference type="ChEBI" id="CHEBI:33737"/>
        <dbReference type="ChEBI" id="CHEBI:33738"/>
        <dbReference type="ChEBI" id="CHEBI:57287"/>
        <dbReference type="ChEBI" id="CHEBI:57288"/>
        <dbReference type="EC" id="1.2.7.1"/>
    </reaction>
</comment>
<keyword evidence="4" id="KW-0479">Metal-binding</keyword>
<evidence type="ECO:0000313" key="12">
    <source>
        <dbReference type="Proteomes" id="UP001623591"/>
    </source>
</evidence>
<dbReference type="InterPro" id="IPR037112">
    <property type="entry name" value="Pyrv-flavodox_OxR_EKR_sf"/>
</dbReference>
<dbReference type="PANTHER" id="PTHR32154">
    <property type="entry name" value="PYRUVATE-FLAVODOXIN OXIDOREDUCTASE-RELATED"/>
    <property type="match status" value="1"/>
</dbReference>
<dbReference type="InterPro" id="IPR019752">
    <property type="entry name" value="Pyrv/ketoisovalerate_OxRed_cat"/>
</dbReference>
<dbReference type="EC" id="1.2.7.1" evidence="9"/>
<dbReference type="InterPro" id="IPR029061">
    <property type="entry name" value="THDP-binding"/>
</dbReference>
<dbReference type="Proteomes" id="UP001623591">
    <property type="component" value="Unassembled WGS sequence"/>
</dbReference>
<comment type="caution">
    <text evidence="11">The sequence shown here is derived from an EMBL/GenBank/DDBJ whole genome shotgun (WGS) entry which is preliminary data.</text>
</comment>
<dbReference type="Gene3D" id="3.30.70.20">
    <property type="match status" value="1"/>
</dbReference>
<dbReference type="Pfam" id="PF12838">
    <property type="entry name" value="Fer4_7"/>
    <property type="match status" value="1"/>
</dbReference>
<dbReference type="InterPro" id="IPR011766">
    <property type="entry name" value="TPP_enzyme_TPP-bd"/>
</dbReference>
<dbReference type="InterPro" id="IPR019456">
    <property type="entry name" value="Pyrv-flavodox_OxRtase_EKR"/>
</dbReference>
<dbReference type="NCBIfam" id="TIGR02176">
    <property type="entry name" value="pyruv_ox_red"/>
    <property type="match status" value="1"/>
</dbReference>
<keyword evidence="6 9" id="KW-0560">Oxidoreductase</keyword>
<gene>
    <name evidence="11" type="primary">nifJ</name>
    <name evidence="11" type="ORF">ACJDUG_07505</name>
</gene>
<organism evidence="11 12">
    <name type="scientific">Candidatus Clostridium stratigraminis</name>
    <dbReference type="NCBI Taxonomy" id="3381661"/>
    <lineage>
        <taxon>Bacteria</taxon>
        <taxon>Bacillati</taxon>
        <taxon>Bacillota</taxon>
        <taxon>Clostridia</taxon>
        <taxon>Eubacteriales</taxon>
        <taxon>Clostridiaceae</taxon>
        <taxon>Clostridium</taxon>
    </lineage>
</organism>
<dbReference type="Pfam" id="PF17147">
    <property type="entry name" value="PFOR_II"/>
    <property type="match status" value="1"/>
</dbReference>
<dbReference type="Gene3D" id="3.40.50.970">
    <property type="match status" value="2"/>
</dbReference>
<dbReference type="InterPro" id="IPR002880">
    <property type="entry name" value="Pyrv_Fd/Flavodoxin_OxRdtase_N"/>
</dbReference>
<dbReference type="PANTHER" id="PTHR32154:SF0">
    <property type="entry name" value="PYRUVATE-FLAVODOXIN OXIDOREDUCTASE-RELATED"/>
    <property type="match status" value="1"/>
</dbReference>
<keyword evidence="3" id="KW-0004">4Fe-4S</keyword>
<dbReference type="InterPro" id="IPR017900">
    <property type="entry name" value="4Fe4S_Fe_S_CS"/>
</dbReference>
<dbReference type="Pfam" id="PF01855">
    <property type="entry name" value="POR_N"/>
    <property type="match status" value="1"/>
</dbReference>
<dbReference type="InterPro" id="IPR002869">
    <property type="entry name" value="Pyrv_flavodox_OxRed_cen"/>
</dbReference>
<dbReference type="PROSITE" id="PS51379">
    <property type="entry name" value="4FE4S_FER_2"/>
    <property type="match status" value="2"/>
</dbReference>
<dbReference type="PROSITE" id="PS00198">
    <property type="entry name" value="4FE4S_FER_1"/>
    <property type="match status" value="1"/>
</dbReference>
<protein>
    <recommendedName>
        <fullName evidence="9">Pyruvate:ferredoxin oxidoreductase</fullName>
        <ecNumber evidence="9">1.2.7.1</ecNumber>
    </recommendedName>
    <alternativeName>
        <fullName evidence="9">Pyruvate synthase</fullName>
    </alternativeName>
</protein>
<dbReference type="InterPro" id="IPR009014">
    <property type="entry name" value="Transketo_C/PFOR_II"/>
</dbReference>
<evidence type="ECO:0000256" key="2">
    <source>
        <dbReference type="ARBA" id="ARBA00022448"/>
    </source>
</evidence>
<evidence type="ECO:0000256" key="8">
    <source>
        <dbReference type="ARBA" id="ARBA00023014"/>
    </source>
</evidence>
<comment type="similarity">
    <text evidence="1 9">Belongs to the pyruvate:ferredoxin/flavodoxin oxidoreductase family.</text>
</comment>
<dbReference type="SUPFAM" id="SSF52518">
    <property type="entry name" value="Thiamin diphosphate-binding fold (THDP-binding)"/>
    <property type="match status" value="2"/>
</dbReference>
<dbReference type="PIRSF" id="PIRSF000159">
    <property type="entry name" value="NifJ"/>
    <property type="match status" value="1"/>
</dbReference>
<keyword evidence="11" id="KW-0670">Pyruvate</keyword>
<dbReference type="SUPFAM" id="SSF53323">
    <property type="entry name" value="Pyruvate-ferredoxin oxidoreductase, PFOR, domain III"/>
    <property type="match status" value="1"/>
</dbReference>
<dbReference type="Gene3D" id="3.40.50.920">
    <property type="match status" value="1"/>
</dbReference>
<reference evidence="11 12" key="1">
    <citation type="submission" date="2024-11" db="EMBL/GenBank/DDBJ databases">
        <authorList>
            <person name="Heng Y.C."/>
            <person name="Lim A.C.H."/>
            <person name="Lee J.K.Y."/>
            <person name="Kittelmann S."/>
        </authorList>
    </citation>
    <scope>NUCLEOTIDE SEQUENCE [LARGE SCALE GENOMIC DNA]</scope>
    <source>
        <strain evidence="11 12">WILCCON 0185</strain>
    </source>
</reference>
<evidence type="ECO:0000256" key="4">
    <source>
        <dbReference type="ARBA" id="ARBA00022723"/>
    </source>
</evidence>
<proteinExistence type="inferred from homology"/>
<keyword evidence="12" id="KW-1185">Reference proteome</keyword>
<dbReference type="Pfam" id="PF10371">
    <property type="entry name" value="EKR"/>
    <property type="match status" value="1"/>
</dbReference>
<dbReference type="InterPro" id="IPR017896">
    <property type="entry name" value="4Fe4S_Fe-S-bd"/>
</dbReference>
<dbReference type="CDD" id="cd07034">
    <property type="entry name" value="TPP_PYR_PFOR_IOR-alpha_like"/>
    <property type="match status" value="1"/>
</dbReference>
<keyword evidence="7" id="KW-0408">Iron</keyword>
<evidence type="ECO:0000256" key="5">
    <source>
        <dbReference type="ARBA" id="ARBA00022982"/>
    </source>
</evidence>
<dbReference type="SUPFAM" id="SSF54862">
    <property type="entry name" value="4Fe-4S ferredoxins"/>
    <property type="match status" value="1"/>
</dbReference>
<dbReference type="InterPro" id="IPR050722">
    <property type="entry name" value="Pyruvate:ferred/Flavod_OxRd"/>
</dbReference>
<dbReference type="InterPro" id="IPR033412">
    <property type="entry name" value="PFOR_II"/>
</dbReference>
<evidence type="ECO:0000256" key="3">
    <source>
        <dbReference type="ARBA" id="ARBA00022485"/>
    </source>
</evidence>
<evidence type="ECO:0000259" key="10">
    <source>
        <dbReference type="PROSITE" id="PS51379"/>
    </source>
</evidence>
<dbReference type="EMBL" id="JBJHZZ010000003">
    <property type="protein sequence ID" value="MFL0246812.1"/>
    <property type="molecule type" value="Genomic_DNA"/>
</dbReference>
<evidence type="ECO:0000313" key="11">
    <source>
        <dbReference type="EMBL" id="MFL0246812.1"/>
    </source>
</evidence>
<dbReference type="Gene3D" id="4.10.780.10">
    <property type="entry name" value="Pyruvate-flavodoxin oxidoreductase, EKR domain"/>
    <property type="match status" value="1"/>
</dbReference>
<feature type="domain" description="4Fe-4S ferredoxin-type" evidence="10">
    <location>
        <begin position="733"/>
        <end position="764"/>
    </location>
</feature>
<sequence>MKKMKTMDGNTAAAHISYAFTDVAAIYPITPSSPMAEHVDEWAAQGRKNIFGQTVKIMEMQSEAGAAGAVHGSLQAGALTTTYTASQGLLLMIPNMYKMAGELLPGVLHVSARALAANSLNIFGDHQDVMAARQTGFALLAESSVQQVMDLSAVAHLSAIKGRVPFVNFFDGFRTSHEVQKIEMLEYDDLKGLVDMDAVNAFRRRALNPDHPVTRGTAQNPDIYFQEREVSNKFYEELPEIVESYMAEMTKLTGREYHLFNYYGAPDAERMIIAMGSVCDTIEETIDYLIAKGEKVGLLNVHLYRPFSLEHFFKYIPSTVKSIAVLDRTKEPGSIGEPLYLDVKNAYYGKEFQPVIVGGRYGLGSKDPVPSQILPVFENLKLAAPKDRFTIGIIDDVTNTSLPVAEDIDTTPAGTKACKFWGLGSDGTVGANKSAIKIIGDHTDMYAQGYFAYDSKKSGGITVSHLRFGKTPIKSPYLINKADFVACHNQSYVFKYNVLEGLKKGGKFLLNTIWTPEEIEEHLPASYKKFIAENNIEFYTLNAVKIAQEIGLGGRINMIMQSAFFKIANVIPVDDAIKYLKDAVVTSYGKKGQKVVDMNNAAIDKGALSIVKIDVPASWAEAQEEAAATAKVPEFISKIVNPMNRQDGDKLPVSAFIGMEDGTFPMGTAAYEKRGIAISVPEWQIDNCIQCNQCAFVCPHAAIRPVLVNDEEMAAAPAEFNAKDATGAKGLKFNISVSPLDCTGCGNCADICPAKEKALIMKPLDTQLDKVEAWDFAMGVSPKKNPMNKLTVKGSQFEQPLLEFSGACAGCLETGYARLVTQLFGDRMMIANATGCSSIWGASAPATPYTKNHLGHGPAWANSLFEDNAEFGLGMYLGVKQVRDRLANTAAEAIKGSISAELKAALEDFIANLENGEGTRERADKLTALLEAEKGDCSLLNDLYENKDFFIKRSNWIFGGDGWAYDIGYGGLDHVLASGEDVNVFVFDTEVYSNTGGQSSKATPTAAIAKFAASGKNTKKKDLGMMAMSYGYVYVAQVSMGADKNQTLKAIAEAEAYKGPSLIIGYSPCINHGLRNGMGKSQAEGKMAVDCGYWANYRFNPSLKEQGKNPFSLDSKEPTGDFREFLMGEVRYSSLAKQFPEAADALFEKTQRDAIERLEGYKRLASY</sequence>
<name>A0ABW8T3Z0_9CLOT</name>
<dbReference type="Pfam" id="PF02775">
    <property type="entry name" value="TPP_enzyme_C"/>
    <property type="match status" value="1"/>
</dbReference>
<dbReference type="Pfam" id="PF01558">
    <property type="entry name" value="POR"/>
    <property type="match status" value="1"/>
</dbReference>